<evidence type="ECO:0000313" key="3">
    <source>
        <dbReference type="Proteomes" id="UP000254835"/>
    </source>
</evidence>
<dbReference type="InterPro" id="IPR017777">
    <property type="entry name" value="ABC_urea-bd_UrtA"/>
</dbReference>
<sequence length="422" mass="46189">MQHRNLVKVFALSASVISMGVAFGSLAADTIKVGILHSLSGTMAISETPLKDMALMSIDDINAHGGVLGKKLEPVIVDPASNWPLFAEKARQLLTQDKVAVVFGAWTSVSRKSVLPVFEELNGLLFYPVQYEGEEMSPNVFYTGAAPNQQAIPAVEYLLSEDGGAAKRFILLGTDYVYPRTTNKILRAFLHTKGIQDKDIEEIYTPFGYSDYQTIVGNIKKFSADGKTAVISTINGDSNVPFYKELANQGIKATDVPVIAFSVGEEELRGIDTKPLVGNLAAWNYFQSVDNPTNKKFVEQWKAYAKAHNLPNADTAVTNDPMEATWVGMHMWAQAAEKAKSIDADKVRAAMAGQTYPAPSGFTLTMDKTNHHLHKPVMIGEIEANGQFNVVWQTDAPIRAQPWSPFIAGNDKKPDHPVKSTQ</sequence>
<dbReference type="Gene3D" id="3.40.50.2300">
    <property type="match status" value="2"/>
</dbReference>
<dbReference type="PANTHER" id="PTHR47628">
    <property type="match status" value="1"/>
</dbReference>
<dbReference type="InterPro" id="IPR028082">
    <property type="entry name" value="Peripla_BP_I"/>
</dbReference>
<dbReference type="OrthoDB" id="5288800at2"/>
<dbReference type="Pfam" id="PF13433">
    <property type="entry name" value="Peripla_BP_5"/>
    <property type="match status" value="1"/>
</dbReference>
<evidence type="ECO:0000313" key="2">
    <source>
        <dbReference type="EMBL" id="SUP79053.1"/>
    </source>
</evidence>
<dbReference type="GeneID" id="57903834"/>
<organism evidence="2 3">
    <name type="scientific">Yersinia frederiksenii</name>
    <dbReference type="NCBI Taxonomy" id="29484"/>
    <lineage>
        <taxon>Bacteria</taxon>
        <taxon>Pseudomonadati</taxon>
        <taxon>Pseudomonadota</taxon>
        <taxon>Gammaproteobacteria</taxon>
        <taxon>Enterobacterales</taxon>
        <taxon>Yersiniaceae</taxon>
        <taxon>Yersinia</taxon>
    </lineage>
</organism>
<keyword evidence="1" id="KW-0732">Signal</keyword>
<dbReference type="NCBIfam" id="TIGR03407">
    <property type="entry name" value="urea_ABC_UrtA"/>
    <property type="match status" value="1"/>
</dbReference>
<feature type="chain" id="PRO_5016854829" evidence="1">
    <location>
        <begin position="28"/>
        <end position="422"/>
    </location>
</feature>
<name>A0A380PZX8_YERFR</name>
<accession>A0A380PZX8</accession>
<protein>
    <submittedName>
        <fullName evidence="2">Substrate-binding periplasmic transport protein</fullName>
    </submittedName>
</protein>
<dbReference type="PRINTS" id="PR00337">
    <property type="entry name" value="LEUILEVALBP"/>
</dbReference>
<dbReference type="InterPro" id="IPR000709">
    <property type="entry name" value="Leu_Ile_Val-bd"/>
</dbReference>
<gene>
    <name evidence="2" type="primary">livK1</name>
    <name evidence="2" type="ORF">NCTC11470_04193</name>
</gene>
<dbReference type="Proteomes" id="UP000254835">
    <property type="component" value="Unassembled WGS sequence"/>
</dbReference>
<evidence type="ECO:0000256" key="1">
    <source>
        <dbReference type="SAM" id="SignalP"/>
    </source>
</evidence>
<dbReference type="PANTHER" id="PTHR47628:SF1">
    <property type="entry name" value="ALIPHATIC AMIDASE EXPRESSION-REGULATING PROTEIN"/>
    <property type="match status" value="1"/>
</dbReference>
<dbReference type="CDD" id="cd06355">
    <property type="entry name" value="PBP1_FmdD-like"/>
    <property type="match status" value="1"/>
</dbReference>
<dbReference type="SUPFAM" id="SSF53822">
    <property type="entry name" value="Periplasmic binding protein-like I"/>
    <property type="match status" value="1"/>
</dbReference>
<dbReference type="AlphaFoldDB" id="A0A380PZX8"/>
<dbReference type="RefSeq" id="WP_004709044.1">
    <property type="nucleotide sequence ID" value="NZ_CABMMH010000008.1"/>
</dbReference>
<feature type="signal peptide" evidence="1">
    <location>
        <begin position="1"/>
        <end position="27"/>
    </location>
</feature>
<reference evidence="2 3" key="1">
    <citation type="submission" date="2018-06" db="EMBL/GenBank/DDBJ databases">
        <authorList>
            <consortium name="Pathogen Informatics"/>
            <person name="Doyle S."/>
        </authorList>
    </citation>
    <scope>NUCLEOTIDE SEQUENCE [LARGE SCALE GENOMIC DNA]</scope>
    <source>
        <strain evidence="2 3">NCTC11470</strain>
    </source>
</reference>
<proteinExistence type="predicted"/>
<dbReference type="EMBL" id="UHJA01000001">
    <property type="protein sequence ID" value="SUP79053.1"/>
    <property type="molecule type" value="Genomic_DNA"/>
</dbReference>
<dbReference type="GO" id="GO:0006865">
    <property type="term" value="P:amino acid transport"/>
    <property type="evidence" value="ECO:0007669"/>
    <property type="project" value="InterPro"/>
</dbReference>